<accession>A0ABQ1IP67</accession>
<reference evidence="3" key="1">
    <citation type="journal article" date="2019" name="Int. J. Syst. Evol. Microbiol.">
        <title>The Global Catalogue of Microorganisms (GCM) 10K type strain sequencing project: providing services to taxonomists for standard genome sequencing and annotation.</title>
        <authorList>
            <consortium name="The Broad Institute Genomics Platform"/>
            <consortium name="The Broad Institute Genome Sequencing Center for Infectious Disease"/>
            <person name="Wu L."/>
            <person name="Ma J."/>
        </authorList>
    </citation>
    <scope>NUCLEOTIDE SEQUENCE [LARGE SCALE GENOMIC DNA]</scope>
    <source>
        <strain evidence="3">CGMCC 1.15923</strain>
    </source>
</reference>
<keyword evidence="1" id="KW-0472">Membrane</keyword>
<proteinExistence type="predicted"/>
<protein>
    <submittedName>
        <fullName evidence="2">Uncharacterized protein</fullName>
    </submittedName>
</protein>
<keyword evidence="1" id="KW-1133">Transmembrane helix</keyword>
<keyword evidence="3" id="KW-1185">Reference proteome</keyword>
<sequence length="39" mass="4515">MLSHSWTMGSFVYLNAAILVWAVLAYGYRQFIRKPGHDD</sequence>
<evidence type="ECO:0000256" key="1">
    <source>
        <dbReference type="SAM" id="Phobius"/>
    </source>
</evidence>
<evidence type="ECO:0000313" key="2">
    <source>
        <dbReference type="EMBL" id="GGB49020.1"/>
    </source>
</evidence>
<gene>
    <name evidence="2" type="ORF">GCM10011502_22860</name>
</gene>
<feature type="transmembrane region" description="Helical" evidence="1">
    <location>
        <begin position="6"/>
        <end position="28"/>
    </location>
</feature>
<organism evidence="2 3">
    <name type="scientific">Oceanisphaera marina</name>
    <dbReference type="NCBI Taxonomy" id="2017550"/>
    <lineage>
        <taxon>Bacteria</taxon>
        <taxon>Pseudomonadati</taxon>
        <taxon>Pseudomonadota</taxon>
        <taxon>Gammaproteobacteria</taxon>
        <taxon>Aeromonadales</taxon>
        <taxon>Aeromonadaceae</taxon>
        <taxon>Oceanisphaera</taxon>
    </lineage>
</organism>
<dbReference type="EMBL" id="BMKE01000019">
    <property type="protein sequence ID" value="GGB49020.1"/>
    <property type="molecule type" value="Genomic_DNA"/>
</dbReference>
<name>A0ABQ1IP67_9GAMM</name>
<evidence type="ECO:0000313" key="3">
    <source>
        <dbReference type="Proteomes" id="UP000646152"/>
    </source>
</evidence>
<comment type="caution">
    <text evidence="2">The sequence shown here is derived from an EMBL/GenBank/DDBJ whole genome shotgun (WGS) entry which is preliminary data.</text>
</comment>
<dbReference type="Proteomes" id="UP000646152">
    <property type="component" value="Unassembled WGS sequence"/>
</dbReference>
<keyword evidence="1" id="KW-0812">Transmembrane</keyword>